<dbReference type="Proteomes" id="UP000288805">
    <property type="component" value="Unassembled WGS sequence"/>
</dbReference>
<accession>A0A438IJZ6</accession>
<dbReference type="AlphaFoldDB" id="A0A438IJZ6"/>
<name>A0A438IJZ6_VITVI</name>
<evidence type="ECO:0000313" key="2">
    <source>
        <dbReference type="Proteomes" id="UP000288805"/>
    </source>
</evidence>
<comment type="caution">
    <text evidence="1">The sequence shown here is derived from an EMBL/GenBank/DDBJ whole genome shotgun (WGS) entry which is preliminary data.</text>
</comment>
<gene>
    <name evidence="1" type="primary">POLX_2052</name>
    <name evidence="1" type="ORF">CK203_032261</name>
</gene>
<dbReference type="EMBL" id="QGNW01000104">
    <property type="protein sequence ID" value="RVW96945.1"/>
    <property type="molecule type" value="Genomic_DNA"/>
</dbReference>
<proteinExistence type="predicted"/>
<protein>
    <submittedName>
        <fullName evidence="1">Retrovirus-related Pol polyprotein from transposon TNT 1-94</fullName>
    </submittedName>
</protein>
<reference evidence="1 2" key="1">
    <citation type="journal article" date="2018" name="PLoS Genet.">
        <title>Population sequencing reveals clonal diversity and ancestral inbreeding in the grapevine cultivar Chardonnay.</title>
        <authorList>
            <person name="Roach M.J."/>
            <person name="Johnson D.L."/>
            <person name="Bohlmann J."/>
            <person name="van Vuuren H.J."/>
            <person name="Jones S.J."/>
            <person name="Pretorius I.S."/>
            <person name="Schmidt S.A."/>
            <person name="Borneman A.R."/>
        </authorList>
    </citation>
    <scope>NUCLEOTIDE SEQUENCE [LARGE SCALE GENOMIC DNA]</scope>
    <source>
        <strain evidence="2">cv. Chardonnay</strain>
        <tissue evidence="1">Leaf</tissue>
    </source>
</reference>
<sequence length="63" mass="7147">MKDLGSAKKILGMEIKRDRSQGKLWLLQIDYIERVLERFGMKEAKSVVAPMESNLKLSLADAP</sequence>
<evidence type="ECO:0000313" key="1">
    <source>
        <dbReference type="EMBL" id="RVW96945.1"/>
    </source>
</evidence>
<organism evidence="1 2">
    <name type="scientific">Vitis vinifera</name>
    <name type="common">Grape</name>
    <dbReference type="NCBI Taxonomy" id="29760"/>
    <lineage>
        <taxon>Eukaryota</taxon>
        <taxon>Viridiplantae</taxon>
        <taxon>Streptophyta</taxon>
        <taxon>Embryophyta</taxon>
        <taxon>Tracheophyta</taxon>
        <taxon>Spermatophyta</taxon>
        <taxon>Magnoliopsida</taxon>
        <taxon>eudicotyledons</taxon>
        <taxon>Gunneridae</taxon>
        <taxon>Pentapetalae</taxon>
        <taxon>rosids</taxon>
        <taxon>Vitales</taxon>
        <taxon>Vitaceae</taxon>
        <taxon>Viteae</taxon>
        <taxon>Vitis</taxon>
    </lineage>
</organism>